<evidence type="ECO:0000256" key="3">
    <source>
        <dbReference type="ARBA" id="ARBA00012438"/>
    </source>
</evidence>
<evidence type="ECO:0000256" key="7">
    <source>
        <dbReference type="ARBA" id="ARBA00022777"/>
    </source>
</evidence>
<dbReference type="PROSITE" id="PS50109">
    <property type="entry name" value="HIS_KIN"/>
    <property type="match status" value="1"/>
</dbReference>
<evidence type="ECO:0000256" key="6">
    <source>
        <dbReference type="ARBA" id="ARBA00022692"/>
    </source>
</evidence>
<comment type="caution">
    <text evidence="14">The sequence shown here is derived from an EMBL/GenBank/DDBJ whole genome shotgun (WGS) entry which is preliminary data.</text>
</comment>
<dbReference type="GO" id="GO:0000155">
    <property type="term" value="F:phosphorelay sensor kinase activity"/>
    <property type="evidence" value="ECO:0007669"/>
    <property type="project" value="InterPro"/>
</dbReference>
<keyword evidence="8 11" id="KW-1133">Transmembrane helix</keyword>
<dbReference type="EC" id="2.7.13.3" evidence="3"/>
<dbReference type="SUPFAM" id="SSF47384">
    <property type="entry name" value="Homodimeric domain of signal transducing histidine kinase"/>
    <property type="match status" value="1"/>
</dbReference>
<proteinExistence type="predicted"/>
<dbReference type="InterPro" id="IPR003660">
    <property type="entry name" value="HAMP_dom"/>
</dbReference>
<dbReference type="AlphaFoldDB" id="A0A4R4Z9A9"/>
<evidence type="ECO:0000256" key="10">
    <source>
        <dbReference type="ARBA" id="ARBA00023136"/>
    </source>
</evidence>
<dbReference type="InterPro" id="IPR036097">
    <property type="entry name" value="HisK_dim/P_sf"/>
</dbReference>
<dbReference type="GO" id="GO:0005886">
    <property type="term" value="C:plasma membrane"/>
    <property type="evidence" value="ECO:0007669"/>
    <property type="project" value="UniProtKB-SubCell"/>
</dbReference>
<dbReference type="Gene3D" id="3.30.565.10">
    <property type="entry name" value="Histidine kinase-like ATPase, C-terminal domain"/>
    <property type="match status" value="1"/>
</dbReference>
<dbReference type="PANTHER" id="PTHR45436:SF5">
    <property type="entry name" value="SENSOR HISTIDINE KINASE TRCS"/>
    <property type="match status" value="1"/>
</dbReference>
<dbReference type="Pfam" id="PF00512">
    <property type="entry name" value="HisKA"/>
    <property type="match status" value="1"/>
</dbReference>
<evidence type="ECO:0000256" key="5">
    <source>
        <dbReference type="ARBA" id="ARBA00022679"/>
    </source>
</evidence>
<dbReference type="CDD" id="cd00075">
    <property type="entry name" value="HATPase"/>
    <property type="match status" value="1"/>
</dbReference>
<evidence type="ECO:0000256" key="4">
    <source>
        <dbReference type="ARBA" id="ARBA00022553"/>
    </source>
</evidence>
<dbReference type="InterPro" id="IPR036890">
    <property type="entry name" value="HATPase_C_sf"/>
</dbReference>
<evidence type="ECO:0000256" key="9">
    <source>
        <dbReference type="ARBA" id="ARBA00023012"/>
    </source>
</evidence>
<evidence type="ECO:0000256" key="8">
    <source>
        <dbReference type="ARBA" id="ARBA00022989"/>
    </source>
</evidence>
<evidence type="ECO:0000259" key="13">
    <source>
        <dbReference type="PROSITE" id="PS50885"/>
    </source>
</evidence>
<keyword evidence="9" id="KW-0902">Two-component regulatory system</keyword>
<gene>
    <name evidence="14" type="ORF">E1286_06805</name>
</gene>
<keyword evidence="6 11" id="KW-0812">Transmembrane</keyword>
<dbReference type="InterPro" id="IPR005467">
    <property type="entry name" value="His_kinase_dom"/>
</dbReference>
<dbReference type="PANTHER" id="PTHR45436">
    <property type="entry name" value="SENSOR HISTIDINE KINASE YKOH"/>
    <property type="match status" value="1"/>
</dbReference>
<comment type="catalytic activity">
    <reaction evidence="1">
        <text>ATP + protein L-histidine = ADP + protein N-phospho-L-histidine.</text>
        <dbReference type="EC" id="2.7.13.3"/>
    </reaction>
</comment>
<dbReference type="InterPro" id="IPR004358">
    <property type="entry name" value="Sig_transdc_His_kin-like_C"/>
</dbReference>
<feature type="domain" description="Histidine kinase" evidence="12">
    <location>
        <begin position="241"/>
        <end position="454"/>
    </location>
</feature>
<evidence type="ECO:0000256" key="11">
    <source>
        <dbReference type="SAM" id="Phobius"/>
    </source>
</evidence>
<evidence type="ECO:0000259" key="12">
    <source>
        <dbReference type="PROSITE" id="PS50109"/>
    </source>
</evidence>
<accession>A0A4R4Z9A9</accession>
<keyword evidence="7 14" id="KW-0418">Kinase</keyword>
<dbReference type="SUPFAM" id="SSF55874">
    <property type="entry name" value="ATPase domain of HSP90 chaperone/DNA topoisomerase II/histidine kinase"/>
    <property type="match status" value="1"/>
</dbReference>
<comment type="subcellular location">
    <subcellularLocation>
        <location evidence="2">Cell membrane</location>
    </subcellularLocation>
</comment>
<sequence length="464" mass="49501">MSVSHNISIIGRVTLFTAAVSALLCTLLALVVMIAVQRYATGVLTSEIRSAGGRVAMTVEDRGRADGPLAQQPGRNIQVVDTQGRVVESTPTLRGSPPMATFTADGQNTRQEVVCGGVFGEGNCDIVIAQSAHRPEGHWTVYAASPVVPLWVEPWLAALVGGSAALLAVAITYLGNRIVTTSLRPVCAIRRELDEINASCPSRRVPAPARRDEIHDLADSINHTLARLDAAMTQQRQFASDASHDLRSPIAAMRAEVEDALLAPDETSVTTLCDTLMGSLRRLGSIVTDLLTVARLDAGAPAVPAPIDLGELAAQECRLHHQTTKRLTCRLEPGVVVLGDRPRLGRLLTNLLDNADRHAESTITVNVQHKDDDRFPHGVAVLEVIDDGPGIAPDKRELVFQRFARLDAARTKDTGGSGLGLAIARQIAETGGGSLRIEDSDRGARFVLRLPRHAGHASDPTTVG</sequence>
<dbReference type="PROSITE" id="PS50885">
    <property type="entry name" value="HAMP"/>
    <property type="match status" value="1"/>
</dbReference>
<feature type="domain" description="HAMP" evidence="13">
    <location>
        <begin position="180"/>
        <end position="233"/>
    </location>
</feature>
<dbReference type="OrthoDB" id="9786919at2"/>
<dbReference type="EMBL" id="SMKQ01000011">
    <property type="protein sequence ID" value="TDD53834.1"/>
    <property type="molecule type" value="Genomic_DNA"/>
</dbReference>
<dbReference type="PRINTS" id="PR00344">
    <property type="entry name" value="BCTRLSENSOR"/>
</dbReference>
<dbReference type="InterPro" id="IPR003594">
    <property type="entry name" value="HATPase_dom"/>
</dbReference>
<dbReference type="Pfam" id="PF02518">
    <property type="entry name" value="HATPase_c"/>
    <property type="match status" value="1"/>
</dbReference>
<dbReference type="SMART" id="SM00387">
    <property type="entry name" value="HATPase_c"/>
    <property type="match status" value="1"/>
</dbReference>
<evidence type="ECO:0000313" key="15">
    <source>
        <dbReference type="Proteomes" id="UP000295302"/>
    </source>
</evidence>
<dbReference type="InterPro" id="IPR003661">
    <property type="entry name" value="HisK_dim/P_dom"/>
</dbReference>
<feature type="transmembrane region" description="Helical" evidence="11">
    <location>
        <begin position="12"/>
        <end position="36"/>
    </location>
</feature>
<reference evidence="14 15" key="1">
    <citation type="submission" date="2019-03" db="EMBL/GenBank/DDBJ databases">
        <title>Draft genome sequences of novel Actinobacteria.</title>
        <authorList>
            <person name="Sahin N."/>
            <person name="Ay H."/>
            <person name="Saygin H."/>
        </authorList>
    </citation>
    <scope>NUCLEOTIDE SEQUENCE [LARGE SCALE GENOMIC DNA]</scope>
    <source>
        <strain evidence="14 15">CH32</strain>
    </source>
</reference>
<dbReference type="Gene3D" id="1.10.287.130">
    <property type="match status" value="1"/>
</dbReference>
<keyword evidence="15" id="KW-1185">Reference proteome</keyword>
<dbReference type="Gene3D" id="6.10.340.10">
    <property type="match status" value="1"/>
</dbReference>
<dbReference type="InterPro" id="IPR050428">
    <property type="entry name" value="TCS_sensor_his_kinase"/>
</dbReference>
<keyword evidence="4" id="KW-0597">Phosphoprotein</keyword>
<dbReference type="SMART" id="SM00388">
    <property type="entry name" value="HisKA"/>
    <property type="match status" value="1"/>
</dbReference>
<evidence type="ECO:0000313" key="14">
    <source>
        <dbReference type="EMBL" id="TDD53834.1"/>
    </source>
</evidence>
<organism evidence="14 15">
    <name type="scientific">Nonomuraea terrae</name>
    <dbReference type="NCBI Taxonomy" id="2530383"/>
    <lineage>
        <taxon>Bacteria</taxon>
        <taxon>Bacillati</taxon>
        <taxon>Actinomycetota</taxon>
        <taxon>Actinomycetes</taxon>
        <taxon>Streptosporangiales</taxon>
        <taxon>Streptosporangiaceae</taxon>
        <taxon>Nonomuraea</taxon>
    </lineage>
</organism>
<name>A0A4R4Z9A9_9ACTN</name>
<keyword evidence="5" id="KW-0808">Transferase</keyword>
<dbReference type="RefSeq" id="WP_132609820.1">
    <property type="nucleotide sequence ID" value="NZ_SMKQ01000011.1"/>
</dbReference>
<keyword evidence="10 11" id="KW-0472">Membrane</keyword>
<protein>
    <recommendedName>
        <fullName evidence="3">histidine kinase</fullName>
        <ecNumber evidence="3">2.7.13.3</ecNumber>
    </recommendedName>
</protein>
<dbReference type="Proteomes" id="UP000295302">
    <property type="component" value="Unassembled WGS sequence"/>
</dbReference>
<evidence type="ECO:0000256" key="1">
    <source>
        <dbReference type="ARBA" id="ARBA00000085"/>
    </source>
</evidence>
<evidence type="ECO:0000256" key="2">
    <source>
        <dbReference type="ARBA" id="ARBA00004236"/>
    </source>
</evidence>
<dbReference type="CDD" id="cd00082">
    <property type="entry name" value="HisKA"/>
    <property type="match status" value="1"/>
</dbReference>